<evidence type="ECO:0000256" key="3">
    <source>
        <dbReference type="PROSITE-ProRule" id="PRU00708"/>
    </source>
</evidence>
<evidence type="ECO:0000313" key="6">
    <source>
        <dbReference type="Proteomes" id="UP000824469"/>
    </source>
</evidence>
<evidence type="ECO:0000256" key="1">
    <source>
        <dbReference type="ARBA" id="ARBA00007626"/>
    </source>
</evidence>
<protein>
    <recommendedName>
        <fullName evidence="7">Pentatricopeptide repeat-containing protein</fullName>
    </recommendedName>
</protein>
<gene>
    <name evidence="5" type="ORF">KI387_026070</name>
</gene>
<feature type="repeat" description="PPR" evidence="3">
    <location>
        <begin position="283"/>
        <end position="317"/>
    </location>
</feature>
<dbReference type="InterPro" id="IPR050872">
    <property type="entry name" value="PPR_P_subfamily"/>
</dbReference>
<dbReference type="InterPro" id="IPR011990">
    <property type="entry name" value="TPR-like_helical_dom_sf"/>
</dbReference>
<comment type="similarity">
    <text evidence="1">Belongs to the PPR family. P subfamily.</text>
</comment>
<reference evidence="5 6" key="1">
    <citation type="journal article" date="2021" name="Nat. Plants">
        <title>The Taxus genome provides insights into paclitaxel biosynthesis.</title>
        <authorList>
            <person name="Xiong X."/>
            <person name="Gou J."/>
            <person name="Liao Q."/>
            <person name="Li Y."/>
            <person name="Zhou Q."/>
            <person name="Bi G."/>
            <person name="Li C."/>
            <person name="Du R."/>
            <person name="Wang X."/>
            <person name="Sun T."/>
            <person name="Guo L."/>
            <person name="Liang H."/>
            <person name="Lu P."/>
            <person name="Wu Y."/>
            <person name="Zhang Z."/>
            <person name="Ro D.K."/>
            <person name="Shang Y."/>
            <person name="Huang S."/>
            <person name="Yan J."/>
        </authorList>
    </citation>
    <scope>NUCLEOTIDE SEQUENCE [LARGE SCALE GENOMIC DNA]</scope>
    <source>
        <strain evidence="5">Ta-2019</strain>
    </source>
</reference>
<dbReference type="Pfam" id="PF01535">
    <property type="entry name" value="PPR"/>
    <property type="match status" value="4"/>
</dbReference>
<sequence>MMEKRKRESEGGEKEQSNSNPSESETTNQQQMAYNPMLNPNKNPNSLLHFTNSDFQLRMAQTPLKLPHSNPSQYPLNMSKEEVVSWILKNPPLIGVDVALEELKVMVTTEFVEGVLKLSYGAGLEALRFFKWASWRLNGTKHTAYAWNLLVDLLGKEKLFDAMWGCIKVMKTEGLLSMGTFSSVFGNYVSADKIDEATMTFEVMEKYGCPQDVVALNCLLSAICRYNQMEKAQDLLDRFEDRINPDADTYAVLMEGWETKGNVAKSKHTFLEMIARVGWVTSNTSAYNAFLNTLINDCQEEEALKLLNVMKSRKCFPDLSFFYRVIHGFYHRGDMKNVYGFWEMLRQSGIRPDSRTYDTMIDVFCSSNEFDSAYQLLDEMVFNGVFPNSKTYNSVFEALISKCRIEEASSIFREMTKNDCYPLYANYVMAIKMYLEADDPEMATTIWRHMILKGVAPKADCASILIGGFCDLKRVSVAWKYCEEAVGRGIQLPSEIMRKLKDGLAKEGNTETYKHLENNMSNDGGAKAKSDPKNTSKSPELILENNRREFARLSEPPQKILKKLLESSMITLPPRPATLKPAKIGKNYDPEAFCDYHGVTGHVTNRCIALRRKLQDLIDSNQVPVEWGILASQPNQ</sequence>
<dbReference type="NCBIfam" id="TIGR00756">
    <property type="entry name" value="PPR"/>
    <property type="match status" value="3"/>
</dbReference>
<keyword evidence="2" id="KW-0677">Repeat</keyword>
<evidence type="ECO:0000256" key="2">
    <source>
        <dbReference type="ARBA" id="ARBA00022737"/>
    </source>
</evidence>
<dbReference type="PANTHER" id="PTHR46128:SF211">
    <property type="entry name" value="PENTACOTRIPEPTIDE-REPEAT REGION OF PRORP DOMAIN-CONTAINING PROTEIN"/>
    <property type="match status" value="1"/>
</dbReference>
<dbReference type="PROSITE" id="PS51375">
    <property type="entry name" value="PPR"/>
    <property type="match status" value="3"/>
</dbReference>
<dbReference type="InterPro" id="IPR002885">
    <property type="entry name" value="PPR_rpt"/>
</dbReference>
<proteinExistence type="inferred from homology"/>
<keyword evidence="6" id="KW-1185">Reference proteome</keyword>
<dbReference type="AlphaFoldDB" id="A0AA38FVZ0"/>
<feature type="region of interest" description="Disordered" evidence="4">
    <location>
        <begin position="515"/>
        <end position="542"/>
    </location>
</feature>
<organism evidence="5 6">
    <name type="scientific">Taxus chinensis</name>
    <name type="common">Chinese yew</name>
    <name type="synonym">Taxus wallichiana var. chinensis</name>
    <dbReference type="NCBI Taxonomy" id="29808"/>
    <lineage>
        <taxon>Eukaryota</taxon>
        <taxon>Viridiplantae</taxon>
        <taxon>Streptophyta</taxon>
        <taxon>Embryophyta</taxon>
        <taxon>Tracheophyta</taxon>
        <taxon>Spermatophyta</taxon>
        <taxon>Pinopsida</taxon>
        <taxon>Pinidae</taxon>
        <taxon>Conifers II</taxon>
        <taxon>Cupressales</taxon>
        <taxon>Taxaceae</taxon>
        <taxon>Taxus</taxon>
    </lineage>
</organism>
<feature type="repeat" description="PPR" evidence="3">
    <location>
        <begin position="353"/>
        <end position="387"/>
    </location>
</feature>
<dbReference type="Pfam" id="PF13041">
    <property type="entry name" value="PPR_2"/>
    <property type="match status" value="1"/>
</dbReference>
<dbReference type="PANTHER" id="PTHR46128">
    <property type="entry name" value="MITOCHONDRIAL GROUP I INTRON SPLICING FACTOR CCM1"/>
    <property type="match status" value="1"/>
</dbReference>
<evidence type="ECO:0000313" key="5">
    <source>
        <dbReference type="EMBL" id="KAH9311035.1"/>
    </source>
</evidence>
<evidence type="ECO:0000256" key="4">
    <source>
        <dbReference type="SAM" id="MobiDB-lite"/>
    </source>
</evidence>
<dbReference type="Gene3D" id="1.25.40.10">
    <property type="entry name" value="Tetratricopeptide repeat domain"/>
    <property type="match status" value="3"/>
</dbReference>
<feature type="compositionally biased region" description="Low complexity" evidence="4">
    <location>
        <begin position="17"/>
        <end position="29"/>
    </location>
</feature>
<comment type="caution">
    <text evidence="5">The sequence shown here is derived from an EMBL/GenBank/DDBJ whole genome shotgun (WGS) entry which is preliminary data.</text>
</comment>
<feature type="compositionally biased region" description="Basic and acidic residues" evidence="4">
    <location>
        <begin position="1"/>
        <end position="16"/>
    </location>
</feature>
<feature type="region of interest" description="Disordered" evidence="4">
    <location>
        <begin position="1"/>
        <end position="29"/>
    </location>
</feature>
<dbReference type="Proteomes" id="UP000824469">
    <property type="component" value="Unassembled WGS sequence"/>
</dbReference>
<name>A0AA38FVZ0_TAXCH</name>
<accession>A0AA38FVZ0</accession>
<feature type="repeat" description="PPR" evidence="3">
    <location>
        <begin position="388"/>
        <end position="422"/>
    </location>
</feature>
<evidence type="ECO:0008006" key="7">
    <source>
        <dbReference type="Google" id="ProtNLM"/>
    </source>
</evidence>
<dbReference type="EMBL" id="JAHRHJ020000006">
    <property type="protein sequence ID" value="KAH9311035.1"/>
    <property type="molecule type" value="Genomic_DNA"/>
</dbReference>